<comment type="caution">
    <text evidence="1">The sequence shown here is derived from an EMBL/GenBank/DDBJ whole genome shotgun (WGS) entry which is preliminary data.</text>
</comment>
<sequence>MPDTFAATQIVDGARFTLNEVHHKAPSFGDSRTAYGTLNGESTCILASMLK</sequence>
<reference evidence="1 2" key="1">
    <citation type="submission" date="2017-02" db="EMBL/GenBank/DDBJ databases">
        <title>Genomes of Trichoderma spp. with biocontrol activity.</title>
        <authorList>
            <person name="Gardiner D."/>
            <person name="Kazan K."/>
            <person name="Vos C."/>
            <person name="Harvey P."/>
        </authorList>
    </citation>
    <scope>NUCLEOTIDE SEQUENCE [LARGE SCALE GENOMIC DNA]</scope>
    <source>
        <strain evidence="1 2">A5MH</strain>
    </source>
</reference>
<accession>A0A2K0SZ88</accession>
<evidence type="ECO:0000313" key="1">
    <source>
        <dbReference type="EMBL" id="PNP38581.1"/>
    </source>
</evidence>
<proteinExistence type="predicted"/>
<protein>
    <submittedName>
        <fullName evidence="1">Uncharacterized protein</fullName>
    </submittedName>
</protein>
<dbReference type="EMBL" id="MTYH01000104">
    <property type="protein sequence ID" value="PNP38581.1"/>
    <property type="molecule type" value="Genomic_DNA"/>
</dbReference>
<dbReference type="Proteomes" id="UP000236546">
    <property type="component" value="Unassembled WGS sequence"/>
</dbReference>
<dbReference type="AlphaFoldDB" id="A0A2K0SZ88"/>
<name>A0A2K0SZ88_9HYPO</name>
<organism evidence="1 2">
    <name type="scientific">Trichoderma gamsii</name>
    <dbReference type="NCBI Taxonomy" id="398673"/>
    <lineage>
        <taxon>Eukaryota</taxon>
        <taxon>Fungi</taxon>
        <taxon>Dikarya</taxon>
        <taxon>Ascomycota</taxon>
        <taxon>Pezizomycotina</taxon>
        <taxon>Sordariomycetes</taxon>
        <taxon>Hypocreomycetidae</taxon>
        <taxon>Hypocreales</taxon>
        <taxon>Hypocreaceae</taxon>
        <taxon>Trichoderma</taxon>
    </lineage>
</organism>
<evidence type="ECO:0000313" key="2">
    <source>
        <dbReference type="Proteomes" id="UP000236546"/>
    </source>
</evidence>
<gene>
    <name evidence="1" type="ORF">TGAMA5MH_09662</name>
</gene>